<keyword evidence="6 11" id="KW-0460">Magnesium</keyword>
<comment type="cofactor">
    <cofactor evidence="1 11">
        <name>FMN</name>
        <dbReference type="ChEBI" id="CHEBI:58210"/>
    </cofactor>
</comment>
<comment type="cofactor">
    <cofactor evidence="11">
        <name>NADPH</name>
        <dbReference type="ChEBI" id="CHEBI:57783"/>
    </cofactor>
</comment>
<name>A0A165L6K5_PELLU</name>
<keyword evidence="2 11" id="KW-0963">Cytoplasm</keyword>
<accession>A0A165L6K5</accession>
<evidence type="ECO:0000313" key="14">
    <source>
        <dbReference type="Proteomes" id="UP000076481"/>
    </source>
</evidence>
<dbReference type="CDD" id="cd02811">
    <property type="entry name" value="IDI-2_FMN"/>
    <property type="match status" value="1"/>
</dbReference>
<comment type="cofactor">
    <cofactor evidence="11">
        <name>Mg(2+)</name>
        <dbReference type="ChEBI" id="CHEBI:18420"/>
    </cofactor>
</comment>
<comment type="function">
    <text evidence="11">Involved in the biosynthesis of isoprenoids. Catalyzes the 1,3-allylic rearrangement of the homoallylic substrate isopentenyl (IPP) to its allylic isomer, dimethylallyl diphosphate (DMAPP).</text>
</comment>
<dbReference type="EMBL" id="LVWG01000035">
    <property type="protein sequence ID" value="KZK73631.1"/>
    <property type="molecule type" value="Genomic_DNA"/>
</dbReference>
<dbReference type="GO" id="GO:0005737">
    <property type="term" value="C:cytoplasm"/>
    <property type="evidence" value="ECO:0007669"/>
    <property type="project" value="UniProtKB-SubCell"/>
</dbReference>
<evidence type="ECO:0000256" key="9">
    <source>
        <dbReference type="ARBA" id="ARBA00023235"/>
    </source>
</evidence>
<keyword evidence="8 11" id="KW-0414">Isoprene biosynthesis</keyword>
<dbReference type="SMART" id="SM01240">
    <property type="entry name" value="IMPDH"/>
    <property type="match status" value="1"/>
</dbReference>
<gene>
    <name evidence="11" type="primary">fni</name>
    <name evidence="13" type="ORF">A3K90_08440</name>
</gene>
<feature type="binding site" evidence="11">
    <location>
        <position position="165"/>
    </location>
    <ligand>
        <name>substrate</name>
    </ligand>
</feature>
<feature type="domain" description="FMN-dependent dehydrogenase" evidence="12">
    <location>
        <begin position="180"/>
        <end position="350"/>
    </location>
</feature>
<reference evidence="13 14" key="1">
    <citation type="submission" date="2016-03" db="EMBL/GenBank/DDBJ databases">
        <title>Speciation and ecological success in dimly lit waters: horizontal gene transfer in a green sulfur bacteria bloom unveiled by metagenomic assembly.</title>
        <authorList>
            <person name="Llorens-Mares T."/>
            <person name="Liu Z."/>
            <person name="Allen L.Z."/>
            <person name="Rusch D.B."/>
            <person name="Craig M.T."/>
            <person name="Dupont C.L."/>
            <person name="Bryant D.A."/>
            <person name="Casamayor E.O."/>
        </authorList>
    </citation>
    <scope>NUCLEOTIDE SEQUENCE [LARGE SCALE GENOMIC DNA]</scope>
    <source>
        <strain evidence="13">CIII</strain>
    </source>
</reference>
<evidence type="ECO:0000256" key="4">
    <source>
        <dbReference type="ARBA" id="ARBA00022643"/>
    </source>
</evidence>
<feature type="binding site" evidence="11">
    <location>
        <begin position="101"/>
        <end position="103"/>
    </location>
    <ligand>
        <name>substrate</name>
    </ligand>
</feature>
<dbReference type="HAMAP" id="MF_00354">
    <property type="entry name" value="Idi_2"/>
    <property type="match status" value="1"/>
</dbReference>
<dbReference type="RefSeq" id="WP_303682333.1">
    <property type="nucleotide sequence ID" value="NZ_LVWG01000035.1"/>
</dbReference>
<keyword evidence="7 11" id="KW-0521">NADP</keyword>
<dbReference type="InterPro" id="IPR011179">
    <property type="entry name" value="IPdP_isomerase"/>
</dbReference>
<feature type="binding site" evidence="11">
    <location>
        <position position="166"/>
    </location>
    <ligand>
        <name>Mg(2+)</name>
        <dbReference type="ChEBI" id="CHEBI:18420"/>
    </ligand>
</feature>
<comment type="subcellular location">
    <subcellularLocation>
        <location evidence="11">Cytoplasm</location>
    </subcellularLocation>
</comment>
<dbReference type="Gene3D" id="3.20.20.70">
    <property type="entry name" value="Aldolase class I"/>
    <property type="match status" value="1"/>
</dbReference>
<dbReference type="GO" id="GO:0004452">
    <property type="term" value="F:isopentenyl-diphosphate delta-isomerase activity"/>
    <property type="evidence" value="ECO:0007669"/>
    <property type="project" value="UniProtKB-UniRule"/>
</dbReference>
<dbReference type="GO" id="GO:0010181">
    <property type="term" value="F:FMN binding"/>
    <property type="evidence" value="ECO:0007669"/>
    <property type="project" value="UniProtKB-UniRule"/>
</dbReference>
<dbReference type="PANTHER" id="PTHR43665:SF1">
    <property type="entry name" value="ISOPENTENYL-DIPHOSPHATE DELTA-ISOMERASE"/>
    <property type="match status" value="1"/>
</dbReference>
<feature type="domain" description="FMN-dependent dehydrogenase" evidence="12">
    <location>
        <begin position="15"/>
        <end position="105"/>
    </location>
</feature>
<dbReference type="EC" id="5.3.3.2" evidence="11"/>
<keyword evidence="9 11" id="KW-0413">Isomerase</keyword>
<evidence type="ECO:0000259" key="12">
    <source>
        <dbReference type="Pfam" id="PF01070"/>
    </source>
</evidence>
<dbReference type="Proteomes" id="UP000076481">
    <property type="component" value="Unassembled WGS sequence"/>
</dbReference>
<feature type="binding site" evidence="11">
    <location>
        <position position="130"/>
    </location>
    <ligand>
        <name>FMN</name>
        <dbReference type="ChEBI" id="CHEBI:58210"/>
    </ligand>
</feature>
<comment type="caution">
    <text evidence="13">The sequence shown here is derived from an EMBL/GenBank/DDBJ whole genome shotgun (WGS) entry which is preliminary data.</text>
</comment>
<evidence type="ECO:0000256" key="5">
    <source>
        <dbReference type="ARBA" id="ARBA00022723"/>
    </source>
</evidence>
<evidence type="ECO:0000256" key="10">
    <source>
        <dbReference type="ARBA" id="ARBA00025810"/>
    </source>
</evidence>
<dbReference type="PANTHER" id="PTHR43665">
    <property type="entry name" value="ISOPENTENYL-DIPHOSPHATE DELTA-ISOMERASE"/>
    <property type="match status" value="1"/>
</dbReference>
<evidence type="ECO:0000256" key="11">
    <source>
        <dbReference type="HAMAP-Rule" id="MF_00354"/>
    </source>
</evidence>
<feature type="binding site" evidence="11">
    <location>
        <begin position="71"/>
        <end position="73"/>
    </location>
    <ligand>
        <name>FMN</name>
        <dbReference type="ChEBI" id="CHEBI:58210"/>
    </ligand>
</feature>
<dbReference type="InterPro" id="IPR000262">
    <property type="entry name" value="FMN-dep_DH"/>
</dbReference>
<feature type="binding site" evidence="11">
    <location>
        <position position="101"/>
    </location>
    <ligand>
        <name>FMN</name>
        <dbReference type="ChEBI" id="CHEBI:58210"/>
    </ligand>
</feature>
<sequence>MSTIITNSTAERKHSHVDICLNGDVAFSTPTTGFERYRLRHNALPEVSFADITTESRFLGRRIGAPLMISSMTGGYSEAAELNRQLAETAERFQLPLGVGSMRQALEDDAYRDSFSVVRRHAPTIQIFANIGAPEVAKGLSEKDLHIMLEMIRADGLIIHLNAAQELFQPEGGTDFRRVLDNIADIAAKLPVPVIAKEVGCGISGPVARKLLDAGVQVIDVAGAGGISWQKVEEARYTRRFGTDTRFSQEGIEELLNWGIPTADCVLEVDALRPKTAGTRPFSIIASGGIQSGLDIAKSIALGADLAASAGALLRALHHGTLEATITAWLQDLRASMFLTGSANVAELQNNRPIGDTAKQP</sequence>
<dbReference type="GO" id="GO:0008299">
    <property type="term" value="P:isoprenoid biosynthetic process"/>
    <property type="evidence" value="ECO:0007669"/>
    <property type="project" value="UniProtKB-UniRule"/>
</dbReference>
<evidence type="ECO:0000313" key="13">
    <source>
        <dbReference type="EMBL" id="KZK73631.1"/>
    </source>
</evidence>
<evidence type="ECO:0000256" key="1">
    <source>
        <dbReference type="ARBA" id="ARBA00001917"/>
    </source>
</evidence>
<dbReference type="GO" id="GO:0016491">
    <property type="term" value="F:oxidoreductase activity"/>
    <property type="evidence" value="ECO:0007669"/>
    <property type="project" value="InterPro"/>
</dbReference>
<evidence type="ECO:0000256" key="2">
    <source>
        <dbReference type="ARBA" id="ARBA00022490"/>
    </source>
</evidence>
<dbReference type="AlphaFoldDB" id="A0A165L6K5"/>
<evidence type="ECO:0000256" key="8">
    <source>
        <dbReference type="ARBA" id="ARBA00023229"/>
    </source>
</evidence>
<dbReference type="GO" id="GO:0070402">
    <property type="term" value="F:NADPH binding"/>
    <property type="evidence" value="ECO:0007669"/>
    <property type="project" value="UniProtKB-UniRule"/>
</dbReference>
<keyword evidence="5 11" id="KW-0479">Metal-binding</keyword>
<evidence type="ECO:0000256" key="3">
    <source>
        <dbReference type="ARBA" id="ARBA00022630"/>
    </source>
</evidence>
<feature type="binding site" evidence="11">
    <location>
        <position position="70"/>
    </location>
    <ligand>
        <name>FMN</name>
        <dbReference type="ChEBI" id="CHEBI:58210"/>
    </ligand>
</feature>
<protein>
    <recommendedName>
        <fullName evidence="11">Isopentenyl-diphosphate delta-isomerase</fullName>
        <shortName evidence="11">IPP isomerase</shortName>
        <ecNumber evidence="11">5.3.3.2</ecNumber>
    </recommendedName>
    <alternativeName>
        <fullName evidence="11">Isopentenyl diphosphate:dimethylallyl diphosphate isomerase</fullName>
    </alternativeName>
    <alternativeName>
        <fullName evidence="11">Isopentenyl pyrophosphate isomerase</fullName>
    </alternativeName>
    <alternativeName>
        <fullName evidence="11">Type 2 isopentenyl diphosphate isomerase</fullName>
        <shortName evidence="11">IDI-2</shortName>
    </alternativeName>
</protein>
<dbReference type="SUPFAM" id="SSF51395">
    <property type="entry name" value="FMN-linked oxidoreductases"/>
    <property type="match status" value="1"/>
</dbReference>
<comment type="subunit">
    <text evidence="10 11">Homooctamer. Dimer of tetramers.</text>
</comment>
<evidence type="ECO:0000256" key="6">
    <source>
        <dbReference type="ARBA" id="ARBA00022842"/>
    </source>
</evidence>
<comment type="similarity">
    <text evidence="11">Belongs to the IPP isomerase type 2 family.</text>
</comment>
<feature type="binding site" evidence="11">
    <location>
        <begin position="12"/>
        <end position="13"/>
    </location>
    <ligand>
        <name>substrate</name>
    </ligand>
</feature>
<dbReference type="Pfam" id="PF01070">
    <property type="entry name" value="FMN_dh"/>
    <property type="match status" value="2"/>
</dbReference>
<evidence type="ECO:0000256" key="7">
    <source>
        <dbReference type="ARBA" id="ARBA00022857"/>
    </source>
</evidence>
<dbReference type="NCBIfam" id="TIGR02151">
    <property type="entry name" value="IPP_isom_2"/>
    <property type="match status" value="1"/>
</dbReference>
<organism evidence="13 14">
    <name type="scientific">Pelodictyon luteolum</name>
    <dbReference type="NCBI Taxonomy" id="1100"/>
    <lineage>
        <taxon>Bacteria</taxon>
        <taxon>Pseudomonadati</taxon>
        <taxon>Chlorobiota</taxon>
        <taxon>Chlorobiia</taxon>
        <taxon>Chlorobiales</taxon>
        <taxon>Chlorobiaceae</taxon>
        <taxon>Chlorobium/Pelodictyon group</taxon>
        <taxon>Pelodictyon</taxon>
    </lineage>
</organism>
<proteinExistence type="inferred from homology"/>
<comment type="catalytic activity">
    <reaction evidence="11">
        <text>isopentenyl diphosphate = dimethylallyl diphosphate</text>
        <dbReference type="Rhea" id="RHEA:23284"/>
        <dbReference type="ChEBI" id="CHEBI:57623"/>
        <dbReference type="ChEBI" id="CHEBI:128769"/>
        <dbReference type="EC" id="5.3.3.2"/>
    </reaction>
</comment>
<dbReference type="InterPro" id="IPR013785">
    <property type="entry name" value="Aldolase_TIM"/>
</dbReference>
<feature type="binding site" evidence="11">
    <location>
        <position position="197"/>
    </location>
    <ligand>
        <name>FMN</name>
        <dbReference type="ChEBI" id="CHEBI:58210"/>
    </ligand>
</feature>
<feature type="binding site" evidence="11">
    <location>
        <begin position="310"/>
        <end position="311"/>
    </location>
    <ligand>
        <name>FMN</name>
        <dbReference type="ChEBI" id="CHEBI:58210"/>
    </ligand>
</feature>
<comment type="caution">
    <text evidence="11">Lacks conserved residue(s) required for the propagation of feature annotation.</text>
</comment>
<dbReference type="GO" id="GO:0000287">
    <property type="term" value="F:magnesium ion binding"/>
    <property type="evidence" value="ECO:0007669"/>
    <property type="project" value="UniProtKB-UniRule"/>
</dbReference>
<keyword evidence="4 11" id="KW-0288">FMN</keyword>
<dbReference type="PIRSF" id="PIRSF003314">
    <property type="entry name" value="IPP_isomerase"/>
    <property type="match status" value="1"/>
</dbReference>
<keyword evidence="3 11" id="KW-0285">Flavoprotein</keyword>